<evidence type="ECO:0000313" key="1">
    <source>
        <dbReference type="EMBL" id="NMD87915.1"/>
    </source>
</evidence>
<dbReference type="Proteomes" id="UP000576225">
    <property type="component" value="Unassembled WGS sequence"/>
</dbReference>
<keyword evidence="3" id="KW-1185">Reference proteome</keyword>
<name>A0A2U1B9U8_9BACT</name>
<evidence type="ECO:0000313" key="2">
    <source>
        <dbReference type="EMBL" id="PVY45433.1"/>
    </source>
</evidence>
<dbReference type="EMBL" id="QEKH01000002">
    <property type="protein sequence ID" value="PVY45433.1"/>
    <property type="molecule type" value="Genomic_DNA"/>
</dbReference>
<accession>A0A2U1B9U8</accession>
<proteinExistence type="predicted"/>
<dbReference type="EMBL" id="JABAEW010000032">
    <property type="protein sequence ID" value="NMD87915.1"/>
    <property type="molecule type" value="Genomic_DNA"/>
</dbReference>
<sequence length="286" mass="30958">MEKMQTGILVSVAAVSVAAGFLAGAVAFGGNKREMPDGPVSTKVRRYFDEAACRRGAAFLDEKLQASRSPGEMAGLGVAATALRQAELYDFTVNYLERLPAEALYDALADEAAWQKLYDRVLTESANYTGGSVTPMENAQAIGALVRNRIDFLRLSPAGKKLFLSLAGQNFSDEFYPGGGEPAVKLEEGTALIRRSNAEAVRYWLLPGLCTESGTKKAAVIRAVPGIAAPEYLLLVIWRDGLPVKTVKLPGSIQVSELRLATEPERVVVSYSRPGRTETESFSFRF</sequence>
<evidence type="ECO:0000313" key="3">
    <source>
        <dbReference type="Proteomes" id="UP000245959"/>
    </source>
</evidence>
<evidence type="ECO:0000313" key="4">
    <source>
        <dbReference type="Proteomes" id="UP000576225"/>
    </source>
</evidence>
<comment type="caution">
    <text evidence="2">The sequence shown here is derived from an EMBL/GenBank/DDBJ whole genome shotgun (WGS) entry which is preliminary data.</text>
</comment>
<organism evidence="2 3">
    <name type="scientific">Victivallis vadensis</name>
    <dbReference type="NCBI Taxonomy" id="172901"/>
    <lineage>
        <taxon>Bacteria</taxon>
        <taxon>Pseudomonadati</taxon>
        <taxon>Lentisphaerota</taxon>
        <taxon>Lentisphaeria</taxon>
        <taxon>Victivallales</taxon>
        <taxon>Victivallaceae</taxon>
        <taxon>Victivallis</taxon>
    </lineage>
</organism>
<reference evidence="2 3" key="1">
    <citation type="submission" date="2018-04" db="EMBL/GenBank/DDBJ databases">
        <title>Genomic Encyclopedia of Type Strains, Phase IV (KMG-IV): sequencing the most valuable type-strain genomes for metagenomic binning, comparative biology and taxonomic classification.</title>
        <authorList>
            <person name="Goeker M."/>
        </authorList>
    </citation>
    <scope>NUCLEOTIDE SEQUENCE [LARGE SCALE GENOMIC DNA]</scope>
    <source>
        <strain evidence="2 3">DSM 14823</strain>
    </source>
</reference>
<dbReference type="Proteomes" id="UP000245959">
    <property type="component" value="Unassembled WGS sequence"/>
</dbReference>
<protein>
    <submittedName>
        <fullName evidence="2">Uncharacterized protein</fullName>
    </submittedName>
</protein>
<dbReference type="AlphaFoldDB" id="A0A2U1B9U8"/>
<gene>
    <name evidence="2" type="ORF">C8D82_1023</name>
    <name evidence="1" type="ORF">HF882_15110</name>
</gene>
<dbReference type="RefSeq" id="WP_116882464.1">
    <property type="nucleotide sequence ID" value="NZ_CAJKCJ010000003.1"/>
</dbReference>
<reference evidence="1 4" key="2">
    <citation type="submission" date="2020-04" db="EMBL/GenBank/DDBJ databases">
        <authorList>
            <person name="Hitch T.C.A."/>
            <person name="Wylensek D."/>
            <person name="Clavel T."/>
        </authorList>
    </citation>
    <scope>NUCLEOTIDE SEQUENCE [LARGE SCALE GENOMIC DNA]</scope>
    <source>
        <strain evidence="1 4">COR2-253-APC-1A</strain>
    </source>
</reference>
<dbReference type="GeneID" id="78293794"/>